<protein>
    <submittedName>
        <fullName evidence="2">Uncharacterized protein</fullName>
    </submittedName>
</protein>
<feature type="region of interest" description="Disordered" evidence="1">
    <location>
        <begin position="270"/>
        <end position="291"/>
    </location>
</feature>
<sequence length="303" mass="33755">MLPFNMGDSRMLERFQAIKEDRIKEDIKSLVKATLDIRPEIVTTQHITAEGEPCRVVILFKAPLFYASGLVARRDSEELPMVLKGASEAITYQELLIKMHEYWYCRLLKPNGELDRFLQESGHYLKRLVISDESDDKTENGDGKEVKNDVEAKIGGNQDGPGAKTKETVPISAISIPDFEEWAKQSNAPQSAISILKRWTEEIYTPRSAVPMSAISVPNFEEWAAQSNGPNSAISAPGFGAKGQDPNSQLYVPTLEDWVKRNENVLVPVSTKTKPDETASTSTLQEAKKLDPDLCPELIPLPL</sequence>
<evidence type="ECO:0000313" key="2">
    <source>
        <dbReference type="EMBL" id="KAF2651667.1"/>
    </source>
</evidence>
<reference evidence="2" key="1">
    <citation type="journal article" date="2020" name="Stud. Mycol.">
        <title>101 Dothideomycetes genomes: a test case for predicting lifestyles and emergence of pathogens.</title>
        <authorList>
            <person name="Haridas S."/>
            <person name="Albert R."/>
            <person name="Binder M."/>
            <person name="Bloem J."/>
            <person name="Labutti K."/>
            <person name="Salamov A."/>
            <person name="Andreopoulos B."/>
            <person name="Baker S."/>
            <person name="Barry K."/>
            <person name="Bills G."/>
            <person name="Bluhm B."/>
            <person name="Cannon C."/>
            <person name="Castanera R."/>
            <person name="Culley D."/>
            <person name="Daum C."/>
            <person name="Ezra D."/>
            <person name="Gonzalez J."/>
            <person name="Henrissat B."/>
            <person name="Kuo A."/>
            <person name="Liang C."/>
            <person name="Lipzen A."/>
            <person name="Lutzoni F."/>
            <person name="Magnuson J."/>
            <person name="Mondo S."/>
            <person name="Nolan M."/>
            <person name="Ohm R."/>
            <person name="Pangilinan J."/>
            <person name="Park H.-J."/>
            <person name="Ramirez L."/>
            <person name="Alfaro M."/>
            <person name="Sun H."/>
            <person name="Tritt A."/>
            <person name="Yoshinaga Y."/>
            <person name="Zwiers L.-H."/>
            <person name="Turgeon B."/>
            <person name="Goodwin S."/>
            <person name="Spatafora J."/>
            <person name="Crous P."/>
            <person name="Grigoriev I."/>
        </authorList>
    </citation>
    <scope>NUCLEOTIDE SEQUENCE</scope>
    <source>
        <strain evidence="2">CBS 122681</strain>
    </source>
</reference>
<gene>
    <name evidence="2" type="ORF">K491DRAFT_85288</name>
</gene>
<proteinExistence type="predicted"/>
<keyword evidence="3" id="KW-1185">Reference proteome</keyword>
<organism evidence="2 3">
    <name type="scientific">Lophiostoma macrostomum CBS 122681</name>
    <dbReference type="NCBI Taxonomy" id="1314788"/>
    <lineage>
        <taxon>Eukaryota</taxon>
        <taxon>Fungi</taxon>
        <taxon>Dikarya</taxon>
        <taxon>Ascomycota</taxon>
        <taxon>Pezizomycotina</taxon>
        <taxon>Dothideomycetes</taxon>
        <taxon>Pleosporomycetidae</taxon>
        <taxon>Pleosporales</taxon>
        <taxon>Lophiostomataceae</taxon>
        <taxon>Lophiostoma</taxon>
    </lineage>
</organism>
<dbReference type="AlphaFoldDB" id="A0A6A6SX73"/>
<evidence type="ECO:0000256" key="1">
    <source>
        <dbReference type="SAM" id="MobiDB-lite"/>
    </source>
</evidence>
<evidence type="ECO:0000313" key="3">
    <source>
        <dbReference type="Proteomes" id="UP000799324"/>
    </source>
</evidence>
<dbReference type="Proteomes" id="UP000799324">
    <property type="component" value="Unassembled WGS sequence"/>
</dbReference>
<feature type="region of interest" description="Disordered" evidence="1">
    <location>
        <begin position="134"/>
        <end position="166"/>
    </location>
</feature>
<accession>A0A6A6SX73</accession>
<name>A0A6A6SX73_9PLEO</name>
<feature type="compositionally biased region" description="Basic and acidic residues" evidence="1">
    <location>
        <begin position="137"/>
        <end position="152"/>
    </location>
</feature>
<dbReference type="EMBL" id="MU004420">
    <property type="protein sequence ID" value="KAF2651667.1"/>
    <property type="molecule type" value="Genomic_DNA"/>
</dbReference>